<keyword evidence="4" id="KW-0274">FAD</keyword>
<feature type="active site" description="Proton donor" evidence="3">
    <location>
        <position position="537"/>
    </location>
</feature>
<dbReference type="EMBL" id="JAFIMR010000006">
    <property type="protein sequence ID" value="KAI1877575.1"/>
    <property type="molecule type" value="Genomic_DNA"/>
</dbReference>
<gene>
    <name evidence="7" type="ORF">JX265_003583</name>
</gene>
<reference evidence="7" key="1">
    <citation type="submission" date="2021-03" db="EMBL/GenBank/DDBJ databases">
        <title>Revisited historic fungal species revealed as producer of novel bioactive compounds through whole genome sequencing and comparative genomics.</title>
        <authorList>
            <person name="Vignolle G.A."/>
            <person name="Hochenegger N."/>
            <person name="Mach R.L."/>
            <person name="Mach-Aigner A.R."/>
            <person name="Javad Rahimi M."/>
            <person name="Salim K.A."/>
            <person name="Chan C.M."/>
            <person name="Lim L.B.L."/>
            <person name="Cai F."/>
            <person name="Druzhinina I.S."/>
            <person name="U'Ren J.M."/>
            <person name="Derntl C."/>
        </authorList>
    </citation>
    <scope>NUCLEOTIDE SEQUENCE</scope>
    <source>
        <strain evidence="7">TUCIM 5799</strain>
    </source>
</reference>
<evidence type="ECO:0000259" key="6">
    <source>
        <dbReference type="Pfam" id="PF05199"/>
    </source>
</evidence>
<organism evidence="7 8">
    <name type="scientific">Neoarthrinium moseri</name>
    <dbReference type="NCBI Taxonomy" id="1658444"/>
    <lineage>
        <taxon>Eukaryota</taxon>
        <taxon>Fungi</taxon>
        <taxon>Dikarya</taxon>
        <taxon>Ascomycota</taxon>
        <taxon>Pezizomycotina</taxon>
        <taxon>Sordariomycetes</taxon>
        <taxon>Xylariomycetidae</taxon>
        <taxon>Amphisphaeriales</taxon>
        <taxon>Apiosporaceae</taxon>
        <taxon>Neoarthrinium</taxon>
    </lineage>
</organism>
<evidence type="ECO:0000256" key="2">
    <source>
        <dbReference type="ARBA" id="ARBA00023180"/>
    </source>
</evidence>
<feature type="binding site" evidence="4">
    <location>
        <begin position="582"/>
        <end position="583"/>
    </location>
    <ligand>
        <name>FAD</name>
        <dbReference type="ChEBI" id="CHEBI:57692"/>
    </ligand>
</feature>
<protein>
    <submittedName>
        <fullName evidence="7">Uncharacterized protein</fullName>
    </submittedName>
</protein>
<dbReference type="InterPro" id="IPR007867">
    <property type="entry name" value="GMC_OxRtase_C"/>
</dbReference>
<feature type="active site" description="Proton acceptor" evidence="3">
    <location>
        <position position="581"/>
    </location>
</feature>
<evidence type="ECO:0000259" key="5">
    <source>
        <dbReference type="Pfam" id="PF00732"/>
    </source>
</evidence>
<dbReference type="SUPFAM" id="SSF54373">
    <property type="entry name" value="FAD-linked reductases, C-terminal domain"/>
    <property type="match status" value="1"/>
</dbReference>
<keyword evidence="8" id="KW-1185">Reference proteome</keyword>
<dbReference type="SUPFAM" id="SSF51905">
    <property type="entry name" value="FAD/NAD(P)-binding domain"/>
    <property type="match status" value="1"/>
</dbReference>
<evidence type="ECO:0000313" key="8">
    <source>
        <dbReference type="Proteomes" id="UP000829685"/>
    </source>
</evidence>
<dbReference type="GO" id="GO:0016614">
    <property type="term" value="F:oxidoreductase activity, acting on CH-OH group of donors"/>
    <property type="evidence" value="ECO:0007669"/>
    <property type="project" value="InterPro"/>
</dbReference>
<dbReference type="PANTHER" id="PTHR11552:SF138">
    <property type="entry name" value="DEHYDROGENASE PKFF-RELATED"/>
    <property type="match status" value="1"/>
</dbReference>
<dbReference type="Proteomes" id="UP000829685">
    <property type="component" value="Unassembled WGS sequence"/>
</dbReference>
<dbReference type="AlphaFoldDB" id="A0A9P9WS43"/>
<dbReference type="InterPro" id="IPR000172">
    <property type="entry name" value="GMC_OxRdtase_N"/>
</dbReference>
<dbReference type="GO" id="GO:0050660">
    <property type="term" value="F:flavin adenine dinucleotide binding"/>
    <property type="evidence" value="ECO:0007669"/>
    <property type="project" value="InterPro"/>
</dbReference>
<evidence type="ECO:0000256" key="3">
    <source>
        <dbReference type="PIRSR" id="PIRSR000137-1"/>
    </source>
</evidence>
<evidence type="ECO:0000256" key="4">
    <source>
        <dbReference type="PIRSR" id="PIRSR000137-2"/>
    </source>
</evidence>
<evidence type="ECO:0000256" key="1">
    <source>
        <dbReference type="ARBA" id="ARBA00010790"/>
    </source>
</evidence>
<keyword evidence="2" id="KW-0325">Glycoprotein</keyword>
<dbReference type="InterPro" id="IPR012132">
    <property type="entry name" value="GMC_OxRdtase"/>
</dbReference>
<dbReference type="Gene3D" id="3.30.560.10">
    <property type="entry name" value="Glucose Oxidase, domain 3"/>
    <property type="match status" value="1"/>
</dbReference>
<feature type="domain" description="Glucose-methanol-choline oxidoreductase C-terminal" evidence="6">
    <location>
        <begin position="454"/>
        <end position="590"/>
    </location>
</feature>
<accession>A0A9P9WS43</accession>
<proteinExistence type="inferred from homology"/>
<evidence type="ECO:0000313" key="7">
    <source>
        <dbReference type="EMBL" id="KAI1877575.1"/>
    </source>
</evidence>
<comment type="cofactor">
    <cofactor evidence="4">
        <name>FAD</name>
        <dbReference type="ChEBI" id="CHEBI:57692"/>
    </cofactor>
</comment>
<dbReference type="Pfam" id="PF05199">
    <property type="entry name" value="GMC_oxred_C"/>
    <property type="match status" value="1"/>
</dbReference>
<dbReference type="Gene3D" id="3.50.50.60">
    <property type="entry name" value="FAD/NAD(P)-binding domain"/>
    <property type="match status" value="1"/>
</dbReference>
<dbReference type="PANTHER" id="PTHR11552">
    <property type="entry name" value="GLUCOSE-METHANOL-CHOLINE GMC OXIDOREDUCTASE"/>
    <property type="match status" value="1"/>
</dbReference>
<feature type="domain" description="Glucose-methanol-choline oxidoreductase N-terminal" evidence="5">
    <location>
        <begin position="25"/>
        <end position="342"/>
    </location>
</feature>
<comment type="caution">
    <text evidence="7">The sequence shown here is derived from an EMBL/GenBank/DDBJ whole genome shotgun (WGS) entry which is preliminary data.</text>
</comment>
<keyword evidence="4" id="KW-0285">Flavoprotein</keyword>
<dbReference type="InterPro" id="IPR036188">
    <property type="entry name" value="FAD/NAD-bd_sf"/>
</dbReference>
<dbReference type="Pfam" id="PF00732">
    <property type="entry name" value="GMC_oxred_N"/>
    <property type="match status" value="1"/>
</dbReference>
<dbReference type="GO" id="GO:0044550">
    <property type="term" value="P:secondary metabolite biosynthetic process"/>
    <property type="evidence" value="ECO:0007669"/>
    <property type="project" value="TreeGrafter"/>
</dbReference>
<name>A0A9P9WS43_9PEZI</name>
<comment type="similarity">
    <text evidence="1">Belongs to the GMC oxidoreductase family.</text>
</comment>
<dbReference type="PIRSF" id="PIRSF000137">
    <property type="entry name" value="Alcohol_oxidase"/>
    <property type="match status" value="1"/>
</dbReference>
<sequence>MNPREFDPDALFSSAFGVPGRDATYDYVVVGGGNAGLTLASRLVEQGVGSVAVVEAGTFYELSTGNITDVPATAAAWAGKSVDDWQPLADWGYVTTPQLGANNASLHYPRGKMLGGCSARNFMIYQRASIGSYQRWADAVGDNSYTWDNFLPYFEKSTAYSPPNNNLRLQNATTEYDSSVSGMDGPVSITFPNWAYAFSTWALKGLAAIGVPLRKQGFNSGGLLGSAFTTFTIDAKKQTRASSETAYLRKTLGNPNYFVYPLTLARRIIFDESKTARGIIVSTEGDSYTLSARKEVILSAGVVGSPQLLQVSGVGPAELLESVGVPVISDRPGVGKNIEDHIFFGVSHAVNVVTASSLGNPAVLSQQEILFDTKAEGMLTSPGADVLAWEKLPNSTRSSLSSSTLETLATYPDDWPEVEFVTFSSYSGDANVLTTGDPNDGNQYATLAVALITPRSKGSVMITSNDTSIAPAINPMYLTDRADIEVSIGGFKRAREFWKSQAMQDIVIGEEAFPGPDIQTDSEIEAAIRKNFQTVYHGACSCAMGRANDTNAVVDSKARVYGVQGLRVVDASAFPLLVPGHPQSTVYALAEKIACDISGKC</sequence>